<evidence type="ECO:0000313" key="5">
    <source>
        <dbReference type="EMBL" id="KMW60685.1"/>
    </source>
</evidence>
<organism evidence="5 6">
    <name type="scientific">Candidatus Rhodobacter oscarellae</name>
    <dbReference type="NCBI Taxonomy" id="1675527"/>
    <lineage>
        <taxon>Bacteria</taxon>
        <taxon>Pseudomonadati</taxon>
        <taxon>Pseudomonadota</taxon>
        <taxon>Alphaproteobacteria</taxon>
        <taxon>Rhodobacterales</taxon>
        <taxon>Rhodobacter group</taxon>
        <taxon>Rhodobacter</taxon>
    </lineage>
</organism>
<dbReference type="InterPro" id="IPR051310">
    <property type="entry name" value="MCP_chemotaxis"/>
</dbReference>
<dbReference type="Gene3D" id="1.10.287.950">
    <property type="entry name" value="Methyl-accepting chemotaxis protein"/>
    <property type="match status" value="1"/>
</dbReference>
<name>A0A0J9EDA1_9RHOB</name>
<dbReference type="OrthoDB" id="2489132at2"/>
<feature type="domain" description="Methyl-accepting transducer" evidence="4">
    <location>
        <begin position="38"/>
        <end position="288"/>
    </location>
</feature>
<dbReference type="RefSeq" id="WP_160314404.1">
    <property type="nucleotide sequence ID" value="NZ_LFTY01000001.1"/>
</dbReference>
<keyword evidence="3" id="KW-0807">Transducer</keyword>
<gene>
    <name evidence="5" type="ORF">AIOL_000849</name>
</gene>
<accession>A0A0J9EDA1</accession>
<dbReference type="GO" id="GO:0016020">
    <property type="term" value="C:membrane"/>
    <property type="evidence" value="ECO:0007669"/>
    <property type="project" value="InterPro"/>
</dbReference>
<dbReference type="STRING" id="1675527.AIOL_000849"/>
<dbReference type="EMBL" id="LFTY01000001">
    <property type="protein sequence ID" value="KMW60685.1"/>
    <property type="molecule type" value="Genomic_DNA"/>
</dbReference>
<sequence>MEPVQVTPQNDTHAQWEADARAASMAAPKVNLTPVIRQASKLGYEVVDVSGFLDALSHKSQAQLSAVELAKASADRVTAASASVGDLAQQVAEASSSALGVAQTSATAMRESSSRSAQVAQWVGTAADQIEAAVGALSEIEKNNDMVRGIATQISFLSINARIEATRAGEEGRQFRVIADAVNELSARTNEVANEVRQNISSLSDAISQLAEESQTVRGDAEQVIKDNDQTDAALGEIAAQINQVNDQASLIQQETGNTNDALAEFSPAFRELGESIQDTAGQTEGVTKRGHALIDLTEGIVQECVSLGGETADSAYIERVQADAARLSAALQHAVDSGRITQAQLFSRDYRPIQGTNPEQFMTPFTELTDELFTPIQEEALTQSDAVVFCAAVNVDGHLPTHNKKFAKPQGSDPDWNAGNCRNRRMFNDRVGLKAGQSTKPFLLQVYRRDMGGGVFKLMKDVSAPITVNGKHWGGLRLAYSA</sequence>
<dbReference type="PANTHER" id="PTHR43531:SF11">
    <property type="entry name" value="METHYL-ACCEPTING CHEMOTAXIS PROTEIN 3"/>
    <property type="match status" value="1"/>
</dbReference>
<comment type="similarity">
    <text evidence="2">Belongs to the methyl-accepting chemotaxis (MCP) protein family.</text>
</comment>
<protein>
    <submittedName>
        <fullName evidence="5">Methyl-accepting chemotaxis protein</fullName>
    </submittedName>
</protein>
<evidence type="ECO:0000256" key="3">
    <source>
        <dbReference type="PROSITE-ProRule" id="PRU00284"/>
    </source>
</evidence>
<keyword evidence="1" id="KW-0145">Chemotaxis</keyword>
<dbReference type="SUPFAM" id="SSF58104">
    <property type="entry name" value="Methyl-accepting chemotaxis protein (MCP) signaling domain"/>
    <property type="match status" value="1"/>
</dbReference>
<dbReference type="AlphaFoldDB" id="A0A0J9EDA1"/>
<dbReference type="Proteomes" id="UP000037178">
    <property type="component" value="Unassembled WGS sequence"/>
</dbReference>
<dbReference type="InterPro" id="IPR004089">
    <property type="entry name" value="MCPsignal_dom"/>
</dbReference>
<dbReference type="GO" id="GO:0007165">
    <property type="term" value="P:signal transduction"/>
    <property type="evidence" value="ECO:0007669"/>
    <property type="project" value="UniProtKB-KW"/>
</dbReference>
<dbReference type="PANTHER" id="PTHR43531">
    <property type="entry name" value="PROTEIN ICFG"/>
    <property type="match status" value="1"/>
</dbReference>
<dbReference type="PATRIC" id="fig|1675527.3.peg.907"/>
<dbReference type="SMART" id="SM00283">
    <property type="entry name" value="MA"/>
    <property type="match status" value="1"/>
</dbReference>
<reference evidence="5 6" key="1">
    <citation type="submission" date="2015-06" db="EMBL/GenBank/DDBJ databases">
        <title>Draft genome sequence of an Alphaproteobacteria species associated to the Mediterranean sponge Oscarella lobularis.</title>
        <authorList>
            <person name="Jourda C."/>
            <person name="Santini S."/>
            <person name="Claverie J.-M."/>
        </authorList>
    </citation>
    <scope>NUCLEOTIDE SEQUENCE [LARGE SCALE GENOMIC DNA]</scope>
    <source>
        <strain evidence="5">IGS</strain>
    </source>
</reference>
<keyword evidence="6" id="KW-1185">Reference proteome</keyword>
<evidence type="ECO:0000259" key="4">
    <source>
        <dbReference type="PROSITE" id="PS50111"/>
    </source>
</evidence>
<evidence type="ECO:0000313" key="6">
    <source>
        <dbReference type="Proteomes" id="UP000037178"/>
    </source>
</evidence>
<dbReference type="PROSITE" id="PS50111">
    <property type="entry name" value="CHEMOTAXIS_TRANSDUC_2"/>
    <property type="match status" value="1"/>
</dbReference>
<evidence type="ECO:0000256" key="1">
    <source>
        <dbReference type="ARBA" id="ARBA00022500"/>
    </source>
</evidence>
<dbReference type="GO" id="GO:0006935">
    <property type="term" value="P:chemotaxis"/>
    <property type="evidence" value="ECO:0007669"/>
    <property type="project" value="UniProtKB-KW"/>
</dbReference>
<evidence type="ECO:0000256" key="2">
    <source>
        <dbReference type="ARBA" id="ARBA00029447"/>
    </source>
</evidence>
<proteinExistence type="inferred from homology"/>
<dbReference type="Pfam" id="PF00015">
    <property type="entry name" value="MCPsignal"/>
    <property type="match status" value="1"/>
</dbReference>
<comment type="caution">
    <text evidence="5">The sequence shown here is derived from an EMBL/GenBank/DDBJ whole genome shotgun (WGS) entry which is preliminary data.</text>
</comment>